<name>K3W8Z5_GLOUD</name>
<reference evidence="2" key="1">
    <citation type="journal article" date="2010" name="Genome Biol.">
        <title>Genome sequence of the necrotrophic plant pathogen Pythium ultimum reveals original pathogenicity mechanisms and effector repertoire.</title>
        <authorList>
            <person name="Levesque C.A."/>
            <person name="Brouwer H."/>
            <person name="Cano L."/>
            <person name="Hamilton J.P."/>
            <person name="Holt C."/>
            <person name="Huitema E."/>
            <person name="Raffaele S."/>
            <person name="Robideau G.P."/>
            <person name="Thines M."/>
            <person name="Win J."/>
            <person name="Zerillo M.M."/>
            <person name="Beakes G.W."/>
            <person name="Boore J.L."/>
            <person name="Busam D."/>
            <person name="Dumas B."/>
            <person name="Ferriera S."/>
            <person name="Fuerstenberg S.I."/>
            <person name="Gachon C.M."/>
            <person name="Gaulin E."/>
            <person name="Govers F."/>
            <person name="Grenville-Briggs L."/>
            <person name="Horner N."/>
            <person name="Hostetler J."/>
            <person name="Jiang R.H."/>
            <person name="Johnson J."/>
            <person name="Krajaejun T."/>
            <person name="Lin H."/>
            <person name="Meijer H.J."/>
            <person name="Moore B."/>
            <person name="Morris P."/>
            <person name="Phuntmart V."/>
            <person name="Puiu D."/>
            <person name="Shetty J."/>
            <person name="Stajich J.E."/>
            <person name="Tripathy S."/>
            <person name="Wawra S."/>
            <person name="van West P."/>
            <person name="Whitty B.R."/>
            <person name="Coutinho P.M."/>
            <person name="Henrissat B."/>
            <person name="Martin F."/>
            <person name="Thomas P.D."/>
            <person name="Tyler B.M."/>
            <person name="De Vries R.P."/>
            <person name="Kamoun S."/>
            <person name="Yandell M."/>
            <person name="Tisserat N."/>
            <person name="Buell C.R."/>
        </authorList>
    </citation>
    <scope>NUCLEOTIDE SEQUENCE</scope>
    <source>
        <strain evidence="2">DAOM:BR144</strain>
    </source>
</reference>
<accession>K3W8Z5</accession>
<reference evidence="2" key="2">
    <citation type="submission" date="2010-04" db="EMBL/GenBank/DDBJ databases">
        <authorList>
            <person name="Buell R."/>
            <person name="Hamilton J."/>
            <person name="Hostetler J."/>
        </authorList>
    </citation>
    <scope>NUCLEOTIDE SEQUENCE [LARGE SCALE GENOMIC DNA]</scope>
    <source>
        <strain evidence="2">DAOM:BR144</strain>
    </source>
</reference>
<dbReference type="AlphaFoldDB" id="K3W8Z5"/>
<dbReference type="HOGENOM" id="CLU_2695487_0_0_1"/>
<evidence type="ECO:0000313" key="2">
    <source>
        <dbReference type="Proteomes" id="UP000019132"/>
    </source>
</evidence>
<sequence>HRAIRVFESIIKTTALADDSAEIQTTSNARCQSCTVCLCPRNNVTHAIFPLSLDVHPVLRQQRLRAYACKCSTV</sequence>
<organism evidence="1 2">
    <name type="scientific">Globisporangium ultimum (strain ATCC 200006 / CBS 805.95 / DAOM BR144)</name>
    <name type="common">Pythium ultimum</name>
    <dbReference type="NCBI Taxonomy" id="431595"/>
    <lineage>
        <taxon>Eukaryota</taxon>
        <taxon>Sar</taxon>
        <taxon>Stramenopiles</taxon>
        <taxon>Oomycota</taxon>
        <taxon>Peronosporomycetes</taxon>
        <taxon>Pythiales</taxon>
        <taxon>Pythiaceae</taxon>
        <taxon>Globisporangium</taxon>
    </lineage>
</organism>
<reference evidence="1" key="3">
    <citation type="submission" date="2015-02" db="UniProtKB">
        <authorList>
            <consortium name="EnsemblProtists"/>
        </authorList>
    </citation>
    <scope>IDENTIFICATION</scope>
    <source>
        <strain evidence="1">DAOM BR144</strain>
    </source>
</reference>
<proteinExistence type="predicted"/>
<protein>
    <submittedName>
        <fullName evidence="1">Uncharacterized protein</fullName>
    </submittedName>
</protein>
<keyword evidence="2" id="KW-1185">Reference proteome</keyword>
<evidence type="ECO:0000313" key="1">
    <source>
        <dbReference type="EnsemblProtists" id="PYU1_T001436"/>
    </source>
</evidence>
<dbReference type="EMBL" id="GL376626">
    <property type="status" value="NOT_ANNOTATED_CDS"/>
    <property type="molecule type" value="Genomic_DNA"/>
</dbReference>
<dbReference type="Proteomes" id="UP000019132">
    <property type="component" value="Unassembled WGS sequence"/>
</dbReference>
<dbReference type="VEuPathDB" id="FungiDB:PYU1_G001436"/>
<dbReference type="InParanoid" id="K3W8Z5"/>
<dbReference type="EnsemblProtists" id="PYU1_T001436">
    <property type="protein sequence ID" value="PYU1_T001436"/>
    <property type="gene ID" value="PYU1_G001436"/>
</dbReference>